<gene>
    <name evidence="3" type="ORF">CFRA_09655</name>
</gene>
<name>A0A1L7CUE3_9CORY</name>
<dbReference type="KEGG" id="cfk:CFRA_09655"/>
<evidence type="ECO:0000313" key="3">
    <source>
        <dbReference type="EMBL" id="APT89465.1"/>
    </source>
</evidence>
<feature type="region of interest" description="Disordered" evidence="1">
    <location>
        <begin position="106"/>
        <end position="148"/>
    </location>
</feature>
<dbReference type="EMBL" id="CP009247">
    <property type="protein sequence ID" value="APT89465.1"/>
    <property type="molecule type" value="Genomic_DNA"/>
</dbReference>
<dbReference type="AlphaFoldDB" id="A0A1L7CUE3"/>
<feature type="compositionally biased region" description="Polar residues" evidence="1">
    <location>
        <begin position="106"/>
        <end position="115"/>
    </location>
</feature>
<keyword evidence="2" id="KW-0812">Transmembrane</keyword>
<feature type="transmembrane region" description="Helical" evidence="2">
    <location>
        <begin position="66"/>
        <end position="87"/>
    </location>
</feature>
<proteinExistence type="predicted"/>
<feature type="compositionally biased region" description="Low complexity" evidence="1">
    <location>
        <begin position="117"/>
        <end position="135"/>
    </location>
</feature>
<dbReference type="RefSeq" id="WP_075664461.1">
    <property type="nucleotide sequence ID" value="NZ_CP009247.1"/>
</dbReference>
<evidence type="ECO:0000256" key="2">
    <source>
        <dbReference type="SAM" id="Phobius"/>
    </source>
</evidence>
<protein>
    <submittedName>
        <fullName evidence="3">Uncharacterized protein</fullName>
    </submittedName>
</protein>
<dbReference type="OrthoDB" id="4427959at2"/>
<organism evidence="3 4">
    <name type="scientific">Corynebacterium frankenforstense DSM 45800</name>
    <dbReference type="NCBI Taxonomy" id="1437875"/>
    <lineage>
        <taxon>Bacteria</taxon>
        <taxon>Bacillati</taxon>
        <taxon>Actinomycetota</taxon>
        <taxon>Actinomycetes</taxon>
        <taxon>Mycobacteriales</taxon>
        <taxon>Corynebacteriaceae</taxon>
        <taxon>Corynebacterium</taxon>
    </lineage>
</organism>
<keyword evidence="2" id="KW-0472">Membrane</keyword>
<dbReference type="Proteomes" id="UP000185434">
    <property type="component" value="Chromosome"/>
</dbReference>
<dbReference type="STRING" id="1437875.CFRA_09655"/>
<accession>A0A1L7CUE3</accession>
<feature type="region of interest" description="Disordered" evidence="1">
    <location>
        <begin position="1"/>
        <end position="60"/>
    </location>
</feature>
<keyword evidence="4" id="KW-1185">Reference proteome</keyword>
<reference evidence="3 4" key="1">
    <citation type="submission" date="2014-08" db="EMBL/GenBank/DDBJ databases">
        <title>Complete genome sequence of Corynebacterium frankenforstense ST18(T) (=DSM 45800(T)), isolated from raw cow milk.</title>
        <authorList>
            <person name="Ruckert C."/>
            <person name="Albersmeier A."/>
            <person name="Winkler A."/>
            <person name="Lipski A."/>
            <person name="Kalinowski J."/>
        </authorList>
    </citation>
    <scope>NUCLEOTIDE SEQUENCE [LARGE SCALE GENOMIC DNA]</scope>
    <source>
        <strain evidence="3 4">ST18</strain>
    </source>
</reference>
<evidence type="ECO:0000256" key="1">
    <source>
        <dbReference type="SAM" id="MobiDB-lite"/>
    </source>
</evidence>
<evidence type="ECO:0000313" key="4">
    <source>
        <dbReference type="Proteomes" id="UP000185434"/>
    </source>
</evidence>
<feature type="compositionally biased region" description="Low complexity" evidence="1">
    <location>
        <begin position="17"/>
        <end position="36"/>
    </location>
</feature>
<keyword evidence="2" id="KW-1133">Transmembrane helix</keyword>
<sequence>MPQNDGGRYPDSWGDGPQQPQQPQRPQRPQQVFPGQYDGGYPGGYQVPPQPEQPDDGGSRGRRAGFAVLIAVAVLALIGLGAALALLRPWESDDTDASTAGQAELSTVGTTTHGAPSTAASSSKSTTTSSSTRATDVPEGMSRTGFDGGMSCQNGDRWVYAAQASAGEVLICDGGSGLYYLDNFGQGPWRTEVTRHSGDDYFEMTTRATTIYIDGDRLWVDSEGQITRTDDFYEVHTAD</sequence>